<dbReference type="InterPro" id="IPR017896">
    <property type="entry name" value="4Fe4S_Fe-S-bd"/>
</dbReference>
<evidence type="ECO:0000256" key="14">
    <source>
        <dbReference type="ARBA" id="ARBA00049744"/>
    </source>
</evidence>
<keyword evidence="10" id="KW-0413">Isomerase</keyword>
<evidence type="ECO:0000256" key="7">
    <source>
        <dbReference type="ARBA" id="ARBA00023098"/>
    </source>
</evidence>
<evidence type="ECO:0000256" key="5">
    <source>
        <dbReference type="ARBA" id="ARBA00022827"/>
    </source>
</evidence>
<feature type="domain" description="4Fe-4S ferredoxin-type" evidence="16">
    <location>
        <begin position="192"/>
        <end position="221"/>
    </location>
</feature>
<dbReference type="EC" id="1.1.3.6" evidence="13"/>
<dbReference type="InterPro" id="IPR052542">
    <property type="entry name" value="Cholesterol_Oxidase"/>
</dbReference>
<evidence type="ECO:0000259" key="16">
    <source>
        <dbReference type="PROSITE" id="PS51379"/>
    </source>
</evidence>
<evidence type="ECO:0000256" key="15">
    <source>
        <dbReference type="ARBA" id="ARBA00049778"/>
    </source>
</evidence>
<keyword evidence="3" id="KW-0153">Cholesterol metabolism</keyword>
<protein>
    <recommendedName>
        <fullName evidence="14">Cholesterol oxidase</fullName>
        <ecNumber evidence="13">1.1.3.6</ecNumber>
        <ecNumber evidence="11">5.3.3.1</ecNumber>
    </recommendedName>
    <alternativeName>
        <fullName evidence="15">Cholesterol isomerase</fullName>
    </alternativeName>
</protein>
<dbReference type="PANTHER" id="PTHR47470">
    <property type="entry name" value="CHOLESTEROL OXIDASE"/>
    <property type="match status" value="1"/>
</dbReference>
<gene>
    <name evidence="17" type="primary">choD_2</name>
    <name evidence="17" type="ORF">ENSA7_35960</name>
</gene>
<dbReference type="SUPFAM" id="SSF51905">
    <property type="entry name" value="FAD/NAD(P)-binding domain"/>
    <property type="match status" value="1"/>
</dbReference>
<evidence type="ECO:0000256" key="3">
    <source>
        <dbReference type="ARBA" id="ARBA00022548"/>
    </source>
</evidence>
<dbReference type="InterPro" id="IPR036188">
    <property type="entry name" value="FAD/NAD-bd_sf"/>
</dbReference>
<dbReference type="PANTHER" id="PTHR47470:SF1">
    <property type="entry name" value="FAD-DEPENDENT OXIDOREDUCTASE 2 FAD BINDING DOMAIN-CONTAINING PROTEIN"/>
    <property type="match status" value="1"/>
</dbReference>
<evidence type="ECO:0000256" key="2">
    <source>
        <dbReference type="ARBA" id="ARBA00010790"/>
    </source>
</evidence>
<keyword evidence="7" id="KW-0443">Lipid metabolism</keyword>
<dbReference type="GO" id="GO:0008203">
    <property type="term" value="P:cholesterol metabolic process"/>
    <property type="evidence" value="ECO:0007669"/>
    <property type="project" value="UniProtKB-KW"/>
</dbReference>
<dbReference type="RefSeq" id="WP_106090568.1">
    <property type="nucleotide sequence ID" value="NZ_PVNL01000069.1"/>
</dbReference>
<dbReference type="AlphaFoldDB" id="A0A2S9YNQ4"/>
<dbReference type="OrthoDB" id="337582at2"/>
<evidence type="ECO:0000256" key="4">
    <source>
        <dbReference type="ARBA" id="ARBA00022630"/>
    </source>
</evidence>
<dbReference type="Gene3D" id="3.50.50.60">
    <property type="entry name" value="FAD/NAD(P)-binding domain"/>
    <property type="match status" value="3"/>
</dbReference>
<evidence type="ECO:0000313" key="17">
    <source>
        <dbReference type="EMBL" id="PRQ06720.1"/>
    </source>
</evidence>
<keyword evidence="9" id="KW-0753">Steroid metabolism</keyword>
<proteinExistence type="inferred from homology"/>
<evidence type="ECO:0000256" key="12">
    <source>
        <dbReference type="ARBA" id="ARBA00049645"/>
    </source>
</evidence>
<keyword evidence="6 17" id="KW-0560">Oxidoreductase</keyword>
<dbReference type="EMBL" id="PVNL01000069">
    <property type="protein sequence ID" value="PRQ06720.1"/>
    <property type="molecule type" value="Genomic_DNA"/>
</dbReference>
<comment type="cofactor">
    <cofactor evidence="1">
        <name>FAD</name>
        <dbReference type="ChEBI" id="CHEBI:57692"/>
    </cofactor>
</comment>
<evidence type="ECO:0000256" key="13">
    <source>
        <dbReference type="ARBA" id="ARBA00049723"/>
    </source>
</evidence>
<accession>A0A2S9YNQ4</accession>
<sequence length="1150" mass="124962">MARLASKLSELQSEYTVVVVGSGYGGGIAASRLARAGQQVCVLERGREYSPGEFPDTELEAAQASQVTNHQLPNGHLGSKLALFDWHVEPEFNVLTGCGLGGTSLINANVALEADPKVFELPAWPPELRSGTGQHDRLRRGYARAREMLSPTPYPDDWPTLPKLEAHAHAAKQMGERLVRVPISVSFKAHKNPFGVDQAKCTLCGDCVTGCNHRAKNTVATTYLPDAWNHGAQIFCEVEVSRVAARADGRWAVHYTPVGRGAERFEQDGEQVVLAQIVVLAAGTLGSTRILLRSRAAGLRTSTRLGHGFSGNADVIGFGYNNDRRINAVGAGRHPVDPKHPVGPTITAAIDGRTPARSLDQQFVLEEAALPGAIDAIYPWAFEAAAAAYGQDTDPGLLDSISERQRALLSRLLGGARHGAVANTQTYLGMAIDSNNGSLRLDEREQLRIDWPQAEREPIIAALNQHMLAATATLGGTYVPNPLWSNHLQSSLITVHPLGGCSMGVDASVGVTNHKGQVFRGRTGTDTHPGLYVADGAVIPTALGVNPLLTISAVAERSVALLAEDHGWTINYDLHHRPVPPRNPSPPAGIGISFTERMAGFLAPAGPDTTHASAHDQGKQAGNRFAFVLTLVTEDLDATLRDPGKRMHLDGVIEAPWLSPTPLQVSNGRFALLSSDPDHLDTTNMIYEMQLTADDGRSWAFRGVKYVHDDPGPDLWRDTTTLRVVLTEIPHPGGAAPQVFRGLLRIAVSDFAKQLTTMAVTGTEDPVERLHAKTRFGRFFAGELFDTYADVFARPSAFDPTAPLRQRRPLRASAPEIRYFFTSDNVQLCLTRYRGGDKGPVILAHGLGVSSRIFTVDTIDTNLVEYLFAYGYDVWLLDYRASIELAASAQQASADVMGQIDFPQAVAEVRRVTGAPSVQMVVHCFGSTVFFMSMLSGALEGVRAAVASQTAAHVDAAGLVRLKSGLHLPSALNALGVESLTAYTDTDARWYEKLYDKALELYPVQAEERCASASCRRITFMYSLLYEHDQLNVATHDTLHELFGVASVTAFDQLARMVRAQRIVDAEGRDVYFDHPERLAIPLRIIHGAENACFLPAGTQKTIGWLREHNDPDLYSHIVIPDFGHIDCIFGERAAIEVYPHILAHLEANL</sequence>
<evidence type="ECO:0000256" key="6">
    <source>
        <dbReference type="ARBA" id="ARBA00023002"/>
    </source>
</evidence>
<comment type="caution">
    <text evidence="17">The sequence shown here is derived from an EMBL/GenBank/DDBJ whole genome shotgun (WGS) entry which is preliminary data.</text>
</comment>
<dbReference type="GO" id="GO:0016995">
    <property type="term" value="F:cholesterol oxidase activity"/>
    <property type="evidence" value="ECO:0007669"/>
    <property type="project" value="UniProtKB-EC"/>
</dbReference>
<comment type="similarity">
    <text evidence="2">Belongs to the GMC oxidoreductase family.</text>
</comment>
<comment type="pathway">
    <text evidence="12">Steroid metabolism; cholesterol degradation.</text>
</comment>
<evidence type="ECO:0000256" key="11">
    <source>
        <dbReference type="ARBA" id="ARBA00038856"/>
    </source>
</evidence>
<reference evidence="17 18" key="1">
    <citation type="submission" date="2018-03" db="EMBL/GenBank/DDBJ databases">
        <title>Draft Genome Sequences of the Obligatory Marine Myxobacteria Enhygromyxa salina SWB007.</title>
        <authorList>
            <person name="Poehlein A."/>
            <person name="Moghaddam J.A."/>
            <person name="Harms H."/>
            <person name="Alanjari M."/>
            <person name="Koenig G.M."/>
            <person name="Daniel R."/>
            <person name="Schaeberle T.F."/>
        </authorList>
    </citation>
    <scope>NUCLEOTIDE SEQUENCE [LARGE SCALE GENOMIC DNA]</scope>
    <source>
        <strain evidence="17 18">SWB007</strain>
    </source>
</reference>
<dbReference type="Pfam" id="PF05199">
    <property type="entry name" value="GMC_oxred_C"/>
    <property type="match status" value="1"/>
</dbReference>
<dbReference type="GO" id="GO:0004769">
    <property type="term" value="F:steroid Delta-isomerase activity"/>
    <property type="evidence" value="ECO:0007669"/>
    <property type="project" value="UniProtKB-EC"/>
</dbReference>
<dbReference type="EC" id="5.3.3.1" evidence="11"/>
<keyword evidence="8" id="KW-1207">Sterol metabolism</keyword>
<dbReference type="Proteomes" id="UP000238823">
    <property type="component" value="Unassembled WGS sequence"/>
</dbReference>
<dbReference type="GO" id="GO:0050660">
    <property type="term" value="F:flavin adenine dinucleotide binding"/>
    <property type="evidence" value="ECO:0007669"/>
    <property type="project" value="InterPro"/>
</dbReference>
<dbReference type="Pfam" id="PF00732">
    <property type="entry name" value="GMC_oxred_N"/>
    <property type="match status" value="1"/>
</dbReference>
<evidence type="ECO:0000256" key="1">
    <source>
        <dbReference type="ARBA" id="ARBA00001974"/>
    </source>
</evidence>
<evidence type="ECO:0000313" key="18">
    <source>
        <dbReference type="Proteomes" id="UP000238823"/>
    </source>
</evidence>
<dbReference type="Gene3D" id="3.40.50.1820">
    <property type="entry name" value="alpha/beta hydrolase"/>
    <property type="match status" value="1"/>
</dbReference>
<dbReference type="PROSITE" id="PS51379">
    <property type="entry name" value="4FE4S_FER_2"/>
    <property type="match status" value="1"/>
</dbReference>
<evidence type="ECO:0000256" key="10">
    <source>
        <dbReference type="ARBA" id="ARBA00023235"/>
    </source>
</evidence>
<keyword evidence="4" id="KW-0285">Flavoprotein</keyword>
<dbReference type="InterPro" id="IPR000172">
    <property type="entry name" value="GMC_OxRdtase_N"/>
</dbReference>
<dbReference type="InterPro" id="IPR007867">
    <property type="entry name" value="GMC_OxRtase_C"/>
</dbReference>
<keyword evidence="5" id="KW-0274">FAD</keyword>
<name>A0A2S9YNQ4_9BACT</name>
<dbReference type="InterPro" id="IPR029058">
    <property type="entry name" value="AB_hydrolase_fold"/>
</dbReference>
<dbReference type="SUPFAM" id="SSF53474">
    <property type="entry name" value="alpha/beta-Hydrolases"/>
    <property type="match status" value="1"/>
</dbReference>
<organism evidence="17 18">
    <name type="scientific">Enhygromyxa salina</name>
    <dbReference type="NCBI Taxonomy" id="215803"/>
    <lineage>
        <taxon>Bacteria</taxon>
        <taxon>Pseudomonadati</taxon>
        <taxon>Myxococcota</taxon>
        <taxon>Polyangia</taxon>
        <taxon>Nannocystales</taxon>
        <taxon>Nannocystaceae</taxon>
        <taxon>Enhygromyxa</taxon>
    </lineage>
</organism>
<evidence type="ECO:0000256" key="8">
    <source>
        <dbReference type="ARBA" id="ARBA00023166"/>
    </source>
</evidence>
<evidence type="ECO:0000256" key="9">
    <source>
        <dbReference type="ARBA" id="ARBA00023221"/>
    </source>
</evidence>